<dbReference type="GO" id="GO:0005524">
    <property type="term" value="F:ATP binding"/>
    <property type="evidence" value="ECO:0007669"/>
    <property type="project" value="UniProtKB-UniRule"/>
</dbReference>
<feature type="domain" description="Protein kinase" evidence="11">
    <location>
        <begin position="160"/>
        <end position="276"/>
    </location>
</feature>
<dbReference type="SUPFAM" id="SSF56112">
    <property type="entry name" value="Protein kinase-like (PK-like)"/>
    <property type="match status" value="1"/>
</dbReference>
<dbReference type="AlphaFoldDB" id="A0AAD5N7W2"/>
<evidence type="ECO:0000256" key="7">
    <source>
        <dbReference type="ARBA" id="ARBA00048679"/>
    </source>
</evidence>
<dbReference type="PANTHER" id="PTHR24350">
    <property type="entry name" value="SERINE/THREONINE-PROTEIN KINASE IAL-RELATED"/>
    <property type="match status" value="1"/>
</dbReference>
<reference evidence="12" key="1">
    <citation type="submission" date="2021-06" db="EMBL/GenBank/DDBJ databases">
        <title>Parelaphostrongylus tenuis whole genome reference sequence.</title>
        <authorList>
            <person name="Garwood T.J."/>
            <person name="Larsen P.A."/>
            <person name="Fountain-Jones N.M."/>
            <person name="Garbe J.R."/>
            <person name="Macchietto M.G."/>
            <person name="Kania S.A."/>
            <person name="Gerhold R.W."/>
            <person name="Richards J.E."/>
            <person name="Wolf T.M."/>
        </authorList>
    </citation>
    <scope>NUCLEOTIDE SEQUENCE</scope>
    <source>
        <strain evidence="12">MNPRO001-30</strain>
        <tissue evidence="12">Meninges</tissue>
    </source>
</reference>
<feature type="non-terminal residue" evidence="12">
    <location>
        <position position="1"/>
    </location>
</feature>
<evidence type="ECO:0000256" key="1">
    <source>
        <dbReference type="ARBA" id="ARBA00022527"/>
    </source>
</evidence>
<dbReference type="EMBL" id="JAHQIW010005006">
    <property type="protein sequence ID" value="KAJ1364581.1"/>
    <property type="molecule type" value="Genomic_DNA"/>
</dbReference>
<evidence type="ECO:0000256" key="10">
    <source>
        <dbReference type="SAM" id="MobiDB-lite"/>
    </source>
</evidence>
<comment type="catalytic activity">
    <reaction evidence="6">
        <text>L-threonyl-[protein] + ATP = O-phospho-L-threonyl-[protein] + ADP + H(+)</text>
        <dbReference type="Rhea" id="RHEA:46608"/>
        <dbReference type="Rhea" id="RHEA-COMP:11060"/>
        <dbReference type="Rhea" id="RHEA-COMP:11605"/>
        <dbReference type="ChEBI" id="CHEBI:15378"/>
        <dbReference type="ChEBI" id="CHEBI:30013"/>
        <dbReference type="ChEBI" id="CHEBI:30616"/>
        <dbReference type="ChEBI" id="CHEBI:61977"/>
        <dbReference type="ChEBI" id="CHEBI:456216"/>
        <dbReference type="EC" id="2.7.11.1"/>
    </reaction>
</comment>
<feature type="binding site" evidence="8">
    <location>
        <position position="189"/>
    </location>
    <ligand>
        <name>ATP</name>
        <dbReference type="ChEBI" id="CHEBI:30616"/>
    </ligand>
</feature>
<keyword evidence="1" id="KW-0723">Serine/threonine-protein kinase</keyword>
<dbReference type="InterPro" id="IPR030616">
    <property type="entry name" value="Aur-like"/>
</dbReference>
<dbReference type="SMART" id="SM00220">
    <property type="entry name" value="S_TKc"/>
    <property type="match status" value="1"/>
</dbReference>
<comment type="catalytic activity">
    <reaction evidence="7">
        <text>L-seryl-[protein] + ATP = O-phospho-L-seryl-[protein] + ADP + H(+)</text>
        <dbReference type="Rhea" id="RHEA:17989"/>
        <dbReference type="Rhea" id="RHEA-COMP:9863"/>
        <dbReference type="Rhea" id="RHEA-COMP:11604"/>
        <dbReference type="ChEBI" id="CHEBI:15378"/>
        <dbReference type="ChEBI" id="CHEBI:29999"/>
        <dbReference type="ChEBI" id="CHEBI:30616"/>
        <dbReference type="ChEBI" id="CHEBI:83421"/>
        <dbReference type="ChEBI" id="CHEBI:456216"/>
        <dbReference type="EC" id="2.7.11.1"/>
    </reaction>
</comment>
<evidence type="ECO:0000256" key="4">
    <source>
        <dbReference type="ARBA" id="ARBA00022777"/>
    </source>
</evidence>
<evidence type="ECO:0000313" key="13">
    <source>
        <dbReference type="Proteomes" id="UP001196413"/>
    </source>
</evidence>
<dbReference type="InterPro" id="IPR000719">
    <property type="entry name" value="Prot_kinase_dom"/>
</dbReference>
<feature type="region of interest" description="Disordered" evidence="10">
    <location>
        <begin position="1"/>
        <end position="20"/>
    </location>
</feature>
<evidence type="ECO:0000256" key="9">
    <source>
        <dbReference type="PROSITE-ProRule" id="PRU10141"/>
    </source>
</evidence>
<feature type="binding site" evidence="8">
    <location>
        <begin position="238"/>
        <end position="240"/>
    </location>
    <ligand>
        <name>ATP</name>
        <dbReference type="ChEBI" id="CHEBI:30616"/>
    </ligand>
</feature>
<feature type="binding site" evidence="9">
    <location>
        <position position="193"/>
    </location>
    <ligand>
        <name>ATP</name>
        <dbReference type="ChEBI" id="CHEBI:30616"/>
    </ligand>
</feature>
<sequence length="276" mass="30155">MSRPTTVPPSSKYDDNDQDEIRMLVDRYCSPIVTMNTRSAVIHPTKGGAKESDTERKSNEKPTEPTPSKKSECGGRGNSNMTENIAEPAAKKSSTVHGSGAGRMPVAGGSSRSGRLARISQSNIRPFGSGGVGGGYGPGGQPLSGPDPACAAKKDVKHRFEITRKLGSGTYGKVSLAYDHKFDREVAVKLIKKSAIENKADLVRIRREIRIMSALHHPNIIQIFEVFENREKIILVMEYASGGELYDYVSQFGSLPESEARRIFRQITSAVLYCHK</sequence>
<dbReference type="InterPro" id="IPR011009">
    <property type="entry name" value="Kinase-like_dom_sf"/>
</dbReference>
<evidence type="ECO:0000256" key="3">
    <source>
        <dbReference type="ARBA" id="ARBA00022741"/>
    </source>
</evidence>
<accession>A0AAD5N7W2</accession>
<organism evidence="12 13">
    <name type="scientific">Parelaphostrongylus tenuis</name>
    <name type="common">Meningeal worm</name>
    <dbReference type="NCBI Taxonomy" id="148309"/>
    <lineage>
        <taxon>Eukaryota</taxon>
        <taxon>Metazoa</taxon>
        <taxon>Ecdysozoa</taxon>
        <taxon>Nematoda</taxon>
        <taxon>Chromadorea</taxon>
        <taxon>Rhabditida</taxon>
        <taxon>Rhabditina</taxon>
        <taxon>Rhabditomorpha</taxon>
        <taxon>Strongyloidea</taxon>
        <taxon>Metastrongylidae</taxon>
        <taxon>Parelaphostrongylus</taxon>
    </lineage>
</organism>
<dbReference type="Pfam" id="PF00069">
    <property type="entry name" value="Pkinase"/>
    <property type="match status" value="1"/>
</dbReference>
<evidence type="ECO:0000259" key="11">
    <source>
        <dbReference type="PROSITE" id="PS50011"/>
    </source>
</evidence>
<evidence type="ECO:0000256" key="5">
    <source>
        <dbReference type="ARBA" id="ARBA00022840"/>
    </source>
</evidence>
<keyword evidence="4 12" id="KW-0418">Kinase</keyword>
<dbReference type="FunFam" id="3.30.200.20:FF:000042">
    <property type="entry name" value="Aurora kinase A"/>
    <property type="match status" value="1"/>
</dbReference>
<evidence type="ECO:0000256" key="2">
    <source>
        <dbReference type="ARBA" id="ARBA00022679"/>
    </source>
</evidence>
<protein>
    <submittedName>
        <fullName evidence="12">Protein kinase domain-containing protein</fullName>
    </submittedName>
</protein>
<keyword evidence="5 8" id="KW-0067">ATP-binding</keyword>
<comment type="caution">
    <text evidence="12">The sequence shown here is derived from an EMBL/GenBank/DDBJ whole genome shotgun (WGS) entry which is preliminary data.</text>
</comment>
<dbReference type="GO" id="GO:0004674">
    <property type="term" value="F:protein serine/threonine kinase activity"/>
    <property type="evidence" value="ECO:0007669"/>
    <property type="project" value="UniProtKB-KW"/>
</dbReference>
<evidence type="ECO:0000256" key="6">
    <source>
        <dbReference type="ARBA" id="ARBA00047899"/>
    </source>
</evidence>
<dbReference type="Proteomes" id="UP001196413">
    <property type="component" value="Unassembled WGS sequence"/>
</dbReference>
<keyword evidence="13" id="KW-1185">Reference proteome</keyword>
<evidence type="ECO:0000256" key="8">
    <source>
        <dbReference type="PIRSR" id="PIRSR630616-2"/>
    </source>
</evidence>
<dbReference type="PROSITE" id="PS00107">
    <property type="entry name" value="PROTEIN_KINASE_ATP"/>
    <property type="match status" value="1"/>
</dbReference>
<feature type="region of interest" description="Disordered" evidence="10">
    <location>
        <begin position="34"/>
        <end position="150"/>
    </location>
</feature>
<evidence type="ECO:0000313" key="12">
    <source>
        <dbReference type="EMBL" id="KAJ1364581.1"/>
    </source>
</evidence>
<name>A0AAD5N7W2_PARTN</name>
<proteinExistence type="predicted"/>
<keyword evidence="2" id="KW-0808">Transferase</keyword>
<feature type="compositionally biased region" description="Basic and acidic residues" evidence="10">
    <location>
        <begin position="48"/>
        <end position="73"/>
    </location>
</feature>
<dbReference type="InterPro" id="IPR017441">
    <property type="entry name" value="Protein_kinase_ATP_BS"/>
</dbReference>
<keyword evidence="3 8" id="KW-0547">Nucleotide-binding</keyword>
<dbReference type="PROSITE" id="PS50011">
    <property type="entry name" value="PROTEIN_KINASE_DOM"/>
    <property type="match status" value="1"/>
</dbReference>
<feature type="compositionally biased region" description="Gly residues" evidence="10">
    <location>
        <begin position="128"/>
        <end position="142"/>
    </location>
</feature>
<dbReference type="Gene3D" id="1.10.510.10">
    <property type="entry name" value="Transferase(Phosphotransferase) domain 1"/>
    <property type="match status" value="1"/>
</dbReference>
<gene>
    <name evidence="12" type="primary">UNC-82_1</name>
    <name evidence="12" type="ORF">KIN20_024703</name>
</gene>